<name>A0ABR3Q1F6_9TREE</name>
<dbReference type="Pfam" id="PF04178">
    <property type="entry name" value="Got1"/>
    <property type="match status" value="1"/>
</dbReference>
<keyword evidence="4 8" id="KW-0653">Protein transport</keyword>
<evidence type="ECO:0000256" key="6">
    <source>
        <dbReference type="ARBA" id="ARBA00023136"/>
    </source>
</evidence>
<feature type="transmembrane region" description="Helical" evidence="8">
    <location>
        <begin position="97"/>
        <end position="117"/>
    </location>
</feature>
<comment type="caution">
    <text evidence="8">Lacks conserved residue(s) required for the propagation of feature annotation.</text>
</comment>
<sequence>MPKGWFNLDNQSEESIFNNEKPQFDLGLTRMQRLYAFIGCFAAGFLLSILGAVFLIIGLAGAFAMLFGIGAIVSLLGTGFLIGFGRQLKLMFKPVRIAATIIMFLALAMVFVSAFLLKPAFLCIIFVIIEYCAMTWYSLSYIPYARSAVKNLVSIALSDRQYFSGEPSSYRPARLSRRDRLHGFWWIWGGSAALSFIGTVLCLLAYTQNEGFEGTNRQVGMAMWLTCPIVLGIPCFIVESGFTCAFRRQFRLLARPKHLVPFLATVASWAMCIFLIAYGDDWAYGLNRRDYLRALYPVFWAAFYAAQLWYNASFASPLGSFFGRRDKTVESIAA</sequence>
<organism evidence="9 10">
    <name type="scientific">Vanrija albida</name>
    <dbReference type="NCBI Taxonomy" id="181172"/>
    <lineage>
        <taxon>Eukaryota</taxon>
        <taxon>Fungi</taxon>
        <taxon>Dikarya</taxon>
        <taxon>Basidiomycota</taxon>
        <taxon>Agaricomycotina</taxon>
        <taxon>Tremellomycetes</taxon>
        <taxon>Trichosporonales</taxon>
        <taxon>Trichosporonaceae</taxon>
        <taxon>Vanrija</taxon>
    </lineage>
</organism>
<evidence type="ECO:0000256" key="4">
    <source>
        <dbReference type="ARBA" id="ARBA00022927"/>
    </source>
</evidence>
<comment type="function">
    <text evidence="8">Nonessential protein required for the fusion of transport vesicles derived from the endocytic pathway with the Golgi complex.</text>
</comment>
<dbReference type="Proteomes" id="UP001565368">
    <property type="component" value="Unassembled WGS sequence"/>
</dbReference>
<dbReference type="EMBL" id="JBBXJM010000004">
    <property type="protein sequence ID" value="KAL1408551.1"/>
    <property type="molecule type" value="Genomic_DNA"/>
</dbReference>
<comment type="similarity">
    <text evidence="7 8">Belongs to the SFT2 family.</text>
</comment>
<feature type="transmembrane region" description="Helical" evidence="8">
    <location>
        <begin position="123"/>
        <end position="142"/>
    </location>
</feature>
<feature type="transmembrane region" description="Helical" evidence="8">
    <location>
        <begin position="219"/>
        <end position="238"/>
    </location>
</feature>
<feature type="transmembrane region" description="Helical" evidence="8">
    <location>
        <begin position="298"/>
        <end position="322"/>
    </location>
</feature>
<dbReference type="GeneID" id="95986407"/>
<keyword evidence="2 8" id="KW-0813">Transport</keyword>
<keyword evidence="5 8" id="KW-1133">Transmembrane helix</keyword>
<evidence type="ECO:0000256" key="2">
    <source>
        <dbReference type="ARBA" id="ARBA00022448"/>
    </source>
</evidence>
<feature type="transmembrane region" description="Helical" evidence="8">
    <location>
        <begin position="63"/>
        <end position="85"/>
    </location>
</feature>
<keyword evidence="10" id="KW-1185">Reference proteome</keyword>
<dbReference type="PANTHER" id="PTHR23137">
    <property type="entry name" value="VESICLE TRANSPORT PROTEIN-RELATED"/>
    <property type="match status" value="1"/>
</dbReference>
<evidence type="ECO:0000313" key="10">
    <source>
        <dbReference type="Proteomes" id="UP001565368"/>
    </source>
</evidence>
<comment type="caution">
    <text evidence="9">The sequence shown here is derived from an EMBL/GenBank/DDBJ whole genome shotgun (WGS) entry which is preliminary data.</text>
</comment>
<keyword evidence="8" id="KW-0333">Golgi apparatus</keyword>
<keyword evidence="6 8" id="KW-0472">Membrane</keyword>
<accession>A0ABR3Q1F6</accession>
<reference evidence="9 10" key="1">
    <citation type="submission" date="2023-08" db="EMBL/GenBank/DDBJ databases">
        <title>Annotated Genome Sequence of Vanrija albida AlHP1.</title>
        <authorList>
            <person name="Herzog R."/>
        </authorList>
    </citation>
    <scope>NUCLEOTIDE SEQUENCE [LARGE SCALE GENOMIC DNA]</scope>
    <source>
        <strain evidence="9 10">AlHP1</strain>
    </source>
</reference>
<comment type="subcellular location">
    <subcellularLocation>
        <location evidence="8">Golgi apparatus membrane</location>
        <topology evidence="8">Multi-pass membrane protein</topology>
    </subcellularLocation>
    <subcellularLocation>
        <location evidence="1">Membrane</location>
        <topology evidence="1">Multi-pass membrane protein</topology>
    </subcellularLocation>
</comment>
<dbReference type="InterPro" id="IPR011691">
    <property type="entry name" value="Vesicle_transpt_SFT2"/>
</dbReference>
<feature type="transmembrane region" description="Helical" evidence="8">
    <location>
        <begin position="34"/>
        <end position="57"/>
    </location>
</feature>
<evidence type="ECO:0000256" key="1">
    <source>
        <dbReference type="ARBA" id="ARBA00004141"/>
    </source>
</evidence>
<dbReference type="RefSeq" id="XP_069208495.1">
    <property type="nucleotide sequence ID" value="XM_069353853.1"/>
</dbReference>
<evidence type="ECO:0000256" key="3">
    <source>
        <dbReference type="ARBA" id="ARBA00022692"/>
    </source>
</evidence>
<keyword evidence="3 8" id="KW-0812">Transmembrane</keyword>
<feature type="transmembrane region" description="Helical" evidence="8">
    <location>
        <begin position="184"/>
        <end position="207"/>
    </location>
</feature>
<evidence type="ECO:0000256" key="8">
    <source>
        <dbReference type="RuleBase" id="RU363111"/>
    </source>
</evidence>
<evidence type="ECO:0000313" key="9">
    <source>
        <dbReference type="EMBL" id="KAL1408551.1"/>
    </source>
</evidence>
<protein>
    <recommendedName>
        <fullName evidence="8">Protein transport protein SFT2</fullName>
    </recommendedName>
</protein>
<evidence type="ECO:0000256" key="7">
    <source>
        <dbReference type="ARBA" id="ARBA00025800"/>
    </source>
</evidence>
<dbReference type="InterPro" id="IPR007305">
    <property type="entry name" value="Vesicle_transpt_Got1/SFT2"/>
</dbReference>
<gene>
    <name evidence="9" type="ORF">Q8F55_005364</name>
</gene>
<evidence type="ECO:0000256" key="5">
    <source>
        <dbReference type="ARBA" id="ARBA00022989"/>
    </source>
</evidence>
<feature type="transmembrane region" description="Helical" evidence="8">
    <location>
        <begin position="259"/>
        <end position="278"/>
    </location>
</feature>
<dbReference type="PANTHER" id="PTHR23137:SF6">
    <property type="entry name" value="VESICLE TRANSPORT PROTEIN"/>
    <property type="match status" value="1"/>
</dbReference>
<proteinExistence type="inferred from homology"/>